<evidence type="ECO:0000259" key="3">
    <source>
        <dbReference type="Pfam" id="PF03171"/>
    </source>
</evidence>
<dbReference type="AlphaFoldDB" id="A0A5D2KNP8"/>
<dbReference type="Pfam" id="PF03171">
    <property type="entry name" value="2OG-FeII_Oxy"/>
    <property type="match status" value="1"/>
</dbReference>
<accession>A0A5D2KNP8</accession>
<name>A0A5D2KNP8_GOSTO</name>
<evidence type="ECO:0000313" key="5">
    <source>
        <dbReference type="EMBL" id="TYH68781.1"/>
    </source>
</evidence>
<dbReference type="PANTHER" id="PTHR47990">
    <property type="entry name" value="2-OXOGLUTARATE (2OG) AND FE(II)-DEPENDENT OXYGENASE SUPERFAMILY PROTEIN-RELATED"/>
    <property type="match status" value="1"/>
</dbReference>
<dbReference type="Pfam" id="PF14226">
    <property type="entry name" value="DIOX_N"/>
    <property type="match status" value="1"/>
</dbReference>
<proteinExistence type="predicted"/>
<reference evidence="5 6" key="1">
    <citation type="submission" date="2019-07" db="EMBL/GenBank/DDBJ databases">
        <title>WGS assembly of Gossypium tomentosum.</title>
        <authorList>
            <person name="Chen Z.J."/>
            <person name="Sreedasyam A."/>
            <person name="Ando A."/>
            <person name="Song Q."/>
            <person name="De L."/>
            <person name="Hulse-Kemp A."/>
            <person name="Ding M."/>
            <person name="Ye W."/>
            <person name="Kirkbride R."/>
            <person name="Jenkins J."/>
            <person name="Plott C."/>
            <person name="Lovell J."/>
            <person name="Lin Y.-M."/>
            <person name="Vaughn R."/>
            <person name="Liu B."/>
            <person name="Li W."/>
            <person name="Simpson S."/>
            <person name="Scheffler B."/>
            <person name="Saski C."/>
            <person name="Grover C."/>
            <person name="Hu G."/>
            <person name="Conover J."/>
            <person name="Carlson J."/>
            <person name="Shu S."/>
            <person name="Boston L."/>
            <person name="Williams M."/>
            <person name="Peterson D."/>
            <person name="Mcgee K."/>
            <person name="Jones D."/>
            <person name="Wendel J."/>
            <person name="Stelly D."/>
            <person name="Grimwood J."/>
            <person name="Schmutz J."/>
        </authorList>
    </citation>
    <scope>NUCLEOTIDE SEQUENCE [LARGE SCALE GENOMIC DNA]</scope>
    <source>
        <strain evidence="5">7179.01</strain>
    </source>
</reference>
<evidence type="ECO:0000259" key="4">
    <source>
        <dbReference type="Pfam" id="PF14226"/>
    </source>
</evidence>
<dbReference type="InterPro" id="IPR050231">
    <property type="entry name" value="Iron_ascorbate_oxido_reductase"/>
</dbReference>
<protein>
    <recommendedName>
        <fullName evidence="7">Fe2OG dioxygenase domain-containing protein</fullName>
    </recommendedName>
</protein>
<evidence type="ECO:0000313" key="6">
    <source>
        <dbReference type="Proteomes" id="UP000322667"/>
    </source>
</evidence>
<dbReference type="InterPro" id="IPR044861">
    <property type="entry name" value="IPNS-like_FE2OG_OXY"/>
</dbReference>
<keyword evidence="6" id="KW-1185">Reference proteome</keyword>
<keyword evidence="2" id="KW-0408">Iron</keyword>
<gene>
    <name evidence="5" type="ORF">ES332_D05G011900v1</name>
</gene>
<feature type="domain" description="Non-haem dioxygenase N-terminal" evidence="4">
    <location>
        <begin position="9"/>
        <end position="91"/>
    </location>
</feature>
<dbReference type="Proteomes" id="UP000322667">
    <property type="component" value="Chromosome D05"/>
</dbReference>
<evidence type="ECO:0008006" key="7">
    <source>
        <dbReference type="Google" id="ProtNLM"/>
    </source>
</evidence>
<sequence length="263" mass="29857">MSSDSHFGIPIIELPTNSKDLDGGSDEWRSLCKSVREACENHGCFQVVYHKISSHLQHELFSLIRQPFNLPLETKKQNVKSKPLHGYYEPGGDFLPFYESFGLEDASSCNSSKASPNLMQIHHHNHFYYQLRRVMKYSAPPSGEYTNVVSAHRDGEWVKLCMPPGTFVFIYGDLLNAWSNGRMHAANHRVMSRRNEYRYSLGTFAVPVKGTIIKAAKEMVDEEQPRVFKDTNFMDFVDYANAGGSLLFDSEAVLICCSTQKLS</sequence>
<feature type="domain" description="Isopenicillin N synthase-like Fe(2+) 2OG dioxygenase" evidence="3">
    <location>
        <begin position="152"/>
        <end position="205"/>
    </location>
</feature>
<evidence type="ECO:0000256" key="1">
    <source>
        <dbReference type="ARBA" id="ARBA00022723"/>
    </source>
</evidence>
<keyword evidence="1" id="KW-0479">Metal-binding</keyword>
<dbReference type="InterPro" id="IPR027443">
    <property type="entry name" value="IPNS-like_sf"/>
</dbReference>
<dbReference type="SUPFAM" id="SSF51197">
    <property type="entry name" value="Clavaminate synthase-like"/>
    <property type="match status" value="1"/>
</dbReference>
<evidence type="ECO:0000256" key="2">
    <source>
        <dbReference type="ARBA" id="ARBA00023004"/>
    </source>
</evidence>
<dbReference type="InterPro" id="IPR026992">
    <property type="entry name" value="DIOX_N"/>
</dbReference>
<dbReference type="Gene3D" id="2.60.120.330">
    <property type="entry name" value="B-lactam Antibiotic, Isopenicillin N Synthase, Chain"/>
    <property type="match status" value="2"/>
</dbReference>
<organism evidence="5 6">
    <name type="scientific">Gossypium tomentosum</name>
    <name type="common">Hawaiian cotton</name>
    <name type="synonym">Gossypium sandvicense</name>
    <dbReference type="NCBI Taxonomy" id="34277"/>
    <lineage>
        <taxon>Eukaryota</taxon>
        <taxon>Viridiplantae</taxon>
        <taxon>Streptophyta</taxon>
        <taxon>Embryophyta</taxon>
        <taxon>Tracheophyta</taxon>
        <taxon>Spermatophyta</taxon>
        <taxon>Magnoliopsida</taxon>
        <taxon>eudicotyledons</taxon>
        <taxon>Gunneridae</taxon>
        <taxon>Pentapetalae</taxon>
        <taxon>rosids</taxon>
        <taxon>malvids</taxon>
        <taxon>Malvales</taxon>
        <taxon>Malvaceae</taxon>
        <taxon>Malvoideae</taxon>
        <taxon>Gossypium</taxon>
    </lineage>
</organism>
<dbReference type="GO" id="GO:0046872">
    <property type="term" value="F:metal ion binding"/>
    <property type="evidence" value="ECO:0007669"/>
    <property type="project" value="UniProtKB-KW"/>
</dbReference>
<dbReference type="EMBL" id="CM017627">
    <property type="protein sequence ID" value="TYH68781.1"/>
    <property type="molecule type" value="Genomic_DNA"/>
</dbReference>